<name>A0A3E3IZD0_9FIRM</name>
<dbReference type="AlphaFoldDB" id="A0A3E3IZD0"/>
<proteinExistence type="predicted"/>
<evidence type="ECO:0000313" key="1">
    <source>
        <dbReference type="EMBL" id="RGE72373.1"/>
    </source>
</evidence>
<gene>
    <name evidence="1" type="ORF">DWY69_08415</name>
</gene>
<organism evidence="1 2">
    <name type="scientific">Eisenbergiella massiliensis</name>
    <dbReference type="NCBI Taxonomy" id="1720294"/>
    <lineage>
        <taxon>Bacteria</taxon>
        <taxon>Bacillati</taxon>
        <taxon>Bacillota</taxon>
        <taxon>Clostridia</taxon>
        <taxon>Lachnospirales</taxon>
        <taxon>Lachnospiraceae</taxon>
        <taxon>Eisenbergiella</taxon>
    </lineage>
</organism>
<dbReference type="RefSeq" id="WP_025487514.1">
    <property type="nucleotide sequence ID" value="NZ_JBKVAZ010000006.1"/>
</dbReference>
<evidence type="ECO:0000313" key="2">
    <source>
        <dbReference type="Proteomes" id="UP000261166"/>
    </source>
</evidence>
<dbReference type="EMBL" id="QVLU01000006">
    <property type="protein sequence ID" value="RGE72373.1"/>
    <property type="molecule type" value="Genomic_DNA"/>
</dbReference>
<comment type="caution">
    <text evidence="1">The sequence shown here is derived from an EMBL/GenBank/DDBJ whole genome shotgun (WGS) entry which is preliminary data.</text>
</comment>
<sequence>MPRIEEFGKFISWSIPIFSGNAVSKRVNWEIRNQRIKNRSGYLVHREVIETMKVVLGLGYSVIVTYIIEGEVLEDYLLPLKKSGLQPVFRILLPKRKVCIDRDISRKGWAAGPEFIDKWYEQQVWLGAKMPGSIIDSSNESLEETVDRHFPILI</sequence>
<dbReference type="Gene3D" id="3.40.50.300">
    <property type="entry name" value="P-loop containing nucleotide triphosphate hydrolases"/>
    <property type="match status" value="1"/>
</dbReference>
<protein>
    <submittedName>
        <fullName evidence="1">Uncharacterized protein</fullName>
    </submittedName>
</protein>
<dbReference type="InterPro" id="IPR027417">
    <property type="entry name" value="P-loop_NTPase"/>
</dbReference>
<reference evidence="1 2" key="1">
    <citation type="submission" date="2018-08" db="EMBL/GenBank/DDBJ databases">
        <title>A genome reference for cultivated species of the human gut microbiota.</title>
        <authorList>
            <person name="Zou Y."/>
            <person name="Xue W."/>
            <person name="Luo G."/>
        </authorList>
    </citation>
    <scope>NUCLEOTIDE SEQUENCE [LARGE SCALE GENOMIC DNA]</scope>
    <source>
        <strain evidence="1 2">AF26-4BH</strain>
    </source>
</reference>
<dbReference type="Proteomes" id="UP000261166">
    <property type="component" value="Unassembled WGS sequence"/>
</dbReference>
<accession>A0A3E3IZD0</accession>